<proteinExistence type="predicted"/>
<dbReference type="GO" id="GO:0010389">
    <property type="term" value="P:regulation of G2/M transition of mitotic cell cycle"/>
    <property type="evidence" value="ECO:0007669"/>
    <property type="project" value="TreeGrafter"/>
</dbReference>
<dbReference type="PROSITE" id="PS50011">
    <property type="entry name" value="PROTEIN_KINASE_DOM"/>
    <property type="match status" value="1"/>
</dbReference>
<dbReference type="GO" id="GO:0030643">
    <property type="term" value="P:intracellular phosphate ion homeostasis"/>
    <property type="evidence" value="ECO:0007669"/>
    <property type="project" value="EnsemblFungi"/>
</dbReference>
<dbReference type="OMA" id="FELWTVF"/>
<evidence type="ECO:0000259" key="3">
    <source>
        <dbReference type="PROSITE" id="PS50011"/>
    </source>
</evidence>
<evidence type="ECO:0000256" key="2">
    <source>
        <dbReference type="ARBA" id="ARBA00022840"/>
    </source>
</evidence>
<name>S9RKD0_SCHOY</name>
<dbReference type="GO" id="GO:0000122">
    <property type="term" value="P:negative regulation of transcription by RNA polymerase II"/>
    <property type="evidence" value="ECO:0007669"/>
    <property type="project" value="EnsemblFungi"/>
</dbReference>
<keyword evidence="4" id="KW-0808">Transferase</keyword>
<dbReference type="Proteomes" id="UP000016088">
    <property type="component" value="Unassembled WGS sequence"/>
</dbReference>
<dbReference type="GO" id="GO:0000307">
    <property type="term" value="C:cyclin-dependent protein kinase holoenzyme complex"/>
    <property type="evidence" value="ECO:0007669"/>
    <property type="project" value="TreeGrafter"/>
</dbReference>
<dbReference type="GO" id="GO:0007165">
    <property type="term" value="P:signal transduction"/>
    <property type="evidence" value="ECO:0007669"/>
    <property type="project" value="TreeGrafter"/>
</dbReference>
<keyword evidence="2" id="KW-0067">ATP-binding</keyword>
<dbReference type="GO" id="GO:0000082">
    <property type="term" value="P:G1/S transition of mitotic cell cycle"/>
    <property type="evidence" value="ECO:0007669"/>
    <property type="project" value="TreeGrafter"/>
</dbReference>
<keyword evidence="1" id="KW-0547">Nucleotide-binding</keyword>
<dbReference type="HOGENOM" id="CLU_000288_181_6_1"/>
<dbReference type="AlphaFoldDB" id="S9RKD0"/>
<evidence type="ECO:0000256" key="1">
    <source>
        <dbReference type="ARBA" id="ARBA00022741"/>
    </source>
</evidence>
<dbReference type="GO" id="GO:0005524">
    <property type="term" value="F:ATP binding"/>
    <property type="evidence" value="ECO:0007669"/>
    <property type="project" value="UniProtKB-KW"/>
</dbReference>
<dbReference type="Gene3D" id="3.30.200.20">
    <property type="entry name" value="Phosphorylase Kinase, domain 1"/>
    <property type="match status" value="1"/>
</dbReference>
<dbReference type="InterPro" id="IPR050108">
    <property type="entry name" value="CDK"/>
</dbReference>
<dbReference type="OrthoDB" id="413582at2759"/>
<dbReference type="InterPro" id="IPR000719">
    <property type="entry name" value="Prot_kinase_dom"/>
</dbReference>
<dbReference type="GO" id="GO:0005737">
    <property type="term" value="C:cytoplasm"/>
    <property type="evidence" value="ECO:0007669"/>
    <property type="project" value="TreeGrafter"/>
</dbReference>
<dbReference type="GO" id="GO:0030332">
    <property type="term" value="F:cyclin binding"/>
    <property type="evidence" value="ECO:0007669"/>
    <property type="project" value="TreeGrafter"/>
</dbReference>
<dbReference type="SUPFAM" id="SSF56112">
    <property type="entry name" value="Protein kinase-like (PK-like)"/>
    <property type="match status" value="1"/>
</dbReference>
<evidence type="ECO:0000313" key="5">
    <source>
        <dbReference type="Proteomes" id="UP000016088"/>
    </source>
</evidence>
<gene>
    <name evidence="4" type="ORF">SOCG_01928</name>
</gene>
<dbReference type="RefSeq" id="XP_013015876.1">
    <property type="nucleotide sequence ID" value="XM_013160422.1"/>
</dbReference>
<dbReference type="GeneID" id="25030906"/>
<keyword evidence="5" id="KW-1185">Reference proteome</keyword>
<dbReference type="Gene3D" id="1.10.510.10">
    <property type="entry name" value="Transferase(Phosphotransferase) domain 1"/>
    <property type="match status" value="1"/>
</dbReference>
<dbReference type="eggNOG" id="KOG0594">
    <property type="taxonomic scope" value="Eukaryota"/>
</dbReference>
<organism evidence="4 5">
    <name type="scientific">Schizosaccharomyces octosporus (strain yFS286)</name>
    <name type="common">Fission yeast</name>
    <name type="synonym">Octosporomyces octosporus</name>
    <dbReference type="NCBI Taxonomy" id="483514"/>
    <lineage>
        <taxon>Eukaryota</taxon>
        <taxon>Fungi</taxon>
        <taxon>Dikarya</taxon>
        <taxon>Ascomycota</taxon>
        <taxon>Taphrinomycotina</taxon>
        <taxon>Schizosaccharomycetes</taxon>
        <taxon>Schizosaccharomycetales</taxon>
        <taxon>Schizosaccharomycetaceae</taxon>
        <taxon>Schizosaccharomyces</taxon>
    </lineage>
</organism>
<dbReference type="PANTHER" id="PTHR24056">
    <property type="entry name" value="CELL DIVISION PROTEIN KINASE"/>
    <property type="match status" value="1"/>
</dbReference>
<dbReference type="Pfam" id="PF00069">
    <property type="entry name" value="Pkinase"/>
    <property type="match status" value="1"/>
</dbReference>
<reference evidence="4 5" key="1">
    <citation type="journal article" date="2011" name="Science">
        <title>Comparative functional genomics of the fission yeasts.</title>
        <authorList>
            <person name="Rhind N."/>
            <person name="Chen Z."/>
            <person name="Yassour M."/>
            <person name="Thompson D.A."/>
            <person name="Haas B.J."/>
            <person name="Habib N."/>
            <person name="Wapinski I."/>
            <person name="Roy S."/>
            <person name="Lin M.F."/>
            <person name="Heiman D.I."/>
            <person name="Young S.K."/>
            <person name="Furuya K."/>
            <person name="Guo Y."/>
            <person name="Pidoux A."/>
            <person name="Chen H.M."/>
            <person name="Robbertse B."/>
            <person name="Goldberg J.M."/>
            <person name="Aoki K."/>
            <person name="Bayne E.H."/>
            <person name="Berlin A.M."/>
            <person name="Desjardins C.A."/>
            <person name="Dobbs E."/>
            <person name="Dukaj L."/>
            <person name="Fan L."/>
            <person name="FitzGerald M.G."/>
            <person name="French C."/>
            <person name="Gujja S."/>
            <person name="Hansen K."/>
            <person name="Keifenheim D."/>
            <person name="Levin J.Z."/>
            <person name="Mosher R.A."/>
            <person name="Mueller C.A."/>
            <person name="Pfiffner J."/>
            <person name="Priest M."/>
            <person name="Russ C."/>
            <person name="Smialowska A."/>
            <person name="Swoboda P."/>
            <person name="Sykes S.M."/>
            <person name="Vaughn M."/>
            <person name="Vengrova S."/>
            <person name="Yoder R."/>
            <person name="Zeng Q."/>
            <person name="Allshire R."/>
            <person name="Baulcombe D."/>
            <person name="Birren B.W."/>
            <person name="Brown W."/>
            <person name="Ekwall K."/>
            <person name="Kellis M."/>
            <person name="Leatherwood J."/>
            <person name="Levin H."/>
            <person name="Margalit H."/>
            <person name="Martienssen R."/>
            <person name="Nieduszynski C.A."/>
            <person name="Spatafora J.W."/>
            <person name="Friedman N."/>
            <person name="Dalgaard J.Z."/>
            <person name="Baumann P."/>
            <person name="Niki H."/>
            <person name="Regev A."/>
            <person name="Nusbaum C."/>
        </authorList>
    </citation>
    <scope>NUCLEOTIDE SEQUENCE [LARGE SCALE GENOMIC DNA]</scope>
    <source>
        <strain evidence="5">yFS286</strain>
    </source>
</reference>
<dbReference type="EMBL" id="KE503206">
    <property type="protein sequence ID" value="EPX74444.1"/>
    <property type="molecule type" value="Genomic_DNA"/>
</dbReference>
<accession>S9RKD0</accession>
<dbReference type="GO" id="GO:0005634">
    <property type="term" value="C:nucleus"/>
    <property type="evidence" value="ECO:0007669"/>
    <property type="project" value="TreeGrafter"/>
</dbReference>
<keyword evidence="4" id="KW-0418">Kinase</keyword>
<dbReference type="PANTHER" id="PTHR24056:SF576">
    <property type="entry name" value="SERINE_THREONINE-PROTEIN KINASE CSK1"/>
    <property type="match status" value="1"/>
</dbReference>
<feature type="domain" description="Protein kinase" evidence="3">
    <location>
        <begin position="10"/>
        <end position="296"/>
    </location>
</feature>
<dbReference type="GO" id="GO:0004693">
    <property type="term" value="F:cyclin-dependent protein serine/threonine kinase activity"/>
    <property type="evidence" value="ECO:0007669"/>
    <property type="project" value="TreeGrafter"/>
</dbReference>
<dbReference type="InterPro" id="IPR011009">
    <property type="entry name" value="Kinase-like_dom_sf"/>
</dbReference>
<sequence>MRGKEIWDSLSQVEHLSDGTISEVYVGVNKRNNIAYVVKIQETRFKRPPHDAVRGRNILKEIEHPHIQRLLGSFSEPSTSCLHLITEYQPFVLSEILNKLSKNVKINIVSQLADALQYLENNGILHRDIHPNNVLLASEEGPAYLTDFSIAWSEKYPGDEKEELISQIGTSHYRAIETLFGCRTYRHEVDRWSFGILIAELFSGVPLFDDGSSEGWPSELRLISNIFQTLGTPNLEMWPELANCPDWNKFIFHEYPPKPWEDILPNVDPTVRKVVSKLVNYPNRASPTYVIENINL</sequence>
<protein>
    <submittedName>
        <fullName evidence="4">CMGC/CDK protein kinase Csk1</fullName>
    </submittedName>
</protein>
<evidence type="ECO:0000313" key="4">
    <source>
        <dbReference type="EMBL" id="EPX74444.1"/>
    </source>
</evidence>
<dbReference type="VEuPathDB" id="FungiDB:SOCG_01928"/>